<evidence type="ECO:0000313" key="3">
    <source>
        <dbReference type="Proteomes" id="UP000229383"/>
    </source>
</evidence>
<dbReference type="InterPro" id="IPR001296">
    <property type="entry name" value="Glyco_trans_1"/>
</dbReference>
<gene>
    <name evidence="2" type="ORF">COU46_03675</name>
</gene>
<sequence length="375" mass="42562">MEVISIGSDRELFNDSSPVQKRILAYGLLFDGLHIVVFTKKGYQKKVFGNVHIYPTNSISRWLFVFDAYRVVKKITNEQKLKPEETVLTSQDPFESGLAGYLAKRKFGFRLQLQIHTDFLNPYFSGESFLNKIRVRVAYFLIPKADCLRTVSKRVRDSLNKILPGLAERTALLPIFVDCQGLRNAPVKTDLHKKYKDNDFIILMASRFTREKNISLAVSVMPDIVKRYPQALLLIVGEGPEKENLRAEISKLKMKGSVILGGWTDNLASYYKTADLFLITSDYEGYARTAVEALSCGLPVLMTGVGVAGDIVREGDNGIIVPPRDRKNLIRELLGLMANRELYEKMKIKLKYEPYASGISWGQYLEHYKKAIISC</sequence>
<evidence type="ECO:0000313" key="2">
    <source>
        <dbReference type="EMBL" id="PIR70033.1"/>
    </source>
</evidence>
<accession>A0A2H0TER8</accession>
<dbReference type="SUPFAM" id="SSF53756">
    <property type="entry name" value="UDP-Glycosyltransferase/glycogen phosphorylase"/>
    <property type="match status" value="1"/>
</dbReference>
<dbReference type="CDD" id="cd03811">
    <property type="entry name" value="GT4_GT28_WabH-like"/>
    <property type="match status" value="1"/>
</dbReference>
<organism evidence="2 3">
    <name type="scientific">Candidatus Niyogibacteria bacterium CG10_big_fil_rev_8_21_14_0_10_42_19</name>
    <dbReference type="NCBI Taxonomy" id="1974725"/>
    <lineage>
        <taxon>Bacteria</taxon>
        <taxon>Candidatus Niyogiibacteriota</taxon>
    </lineage>
</organism>
<dbReference type="PANTHER" id="PTHR45947">
    <property type="entry name" value="SULFOQUINOVOSYL TRANSFERASE SQD2"/>
    <property type="match status" value="1"/>
</dbReference>
<dbReference type="PANTHER" id="PTHR45947:SF3">
    <property type="entry name" value="SULFOQUINOVOSYL TRANSFERASE SQD2"/>
    <property type="match status" value="1"/>
</dbReference>
<dbReference type="AlphaFoldDB" id="A0A2H0TER8"/>
<dbReference type="Proteomes" id="UP000229383">
    <property type="component" value="Unassembled WGS sequence"/>
</dbReference>
<evidence type="ECO:0000259" key="1">
    <source>
        <dbReference type="Pfam" id="PF00534"/>
    </source>
</evidence>
<comment type="caution">
    <text evidence="2">The sequence shown here is derived from an EMBL/GenBank/DDBJ whole genome shotgun (WGS) entry which is preliminary data.</text>
</comment>
<name>A0A2H0TER8_9BACT</name>
<dbReference type="Pfam" id="PF00534">
    <property type="entry name" value="Glycos_transf_1"/>
    <property type="match status" value="1"/>
</dbReference>
<dbReference type="EMBL" id="PFCN01000041">
    <property type="protein sequence ID" value="PIR70033.1"/>
    <property type="molecule type" value="Genomic_DNA"/>
</dbReference>
<reference evidence="3" key="1">
    <citation type="submission" date="2017-09" db="EMBL/GenBank/DDBJ databases">
        <title>Depth-based differentiation of microbial function through sediment-hosted aquifers and enrichment of novel symbionts in the deep terrestrial subsurface.</title>
        <authorList>
            <person name="Probst A.J."/>
            <person name="Ladd B."/>
            <person name="Jarett J.K."/>
            <person name="Geller-Mcgrath D.E."/>
            <person name="Sieber C.M.K."/>
            <person name="Emerson J.B."/>
            <person name="Anantharaman K."/>
            <person name="Thomas B.C."/>
            <person name="Malmstrom R."/>
            <person name="Stieglmeier M."/>
            <person name="Klingl A."/>
            <person name="Woyke T."/>
            <person name="Ryan C.M."/>
            <person name="Banfield J.F."/>
        </authorList>
    </citation>
    <scope>NUCLEOTIDE SEQUENCE [LARGE SCALE GENOMIC DNA]</scope>
</reference>
<dbReference type="InterPro" id="IPR050194">
    <property type="entry name" value="Glycosyltransferase_grp1"/>
</dbReference>
<dbReference type="GO" id="GO:0016758">
    <property type="term" value="F:hexosyltransferase activity"/>
    <property type="evidence" value="ECO:0007669"/>
    <property type="project" value="TreeGrafter"/>
</dbReference>
<feature type="domain" description="Glycosyl transferase family 1" evidence="1">
    <location>
        <begin position="196"/>
        <end position="347"/>
    </location>
</feature>
<protein>
    <recommendedName>
        <fullName evidence="1">Glycosyl transferase family 1 domain-containing protein</fullName>
    </recommendedName>
</protein>
<proteinExistence type="predicted"/>
<dbReference type="Gene3D" id="3.40.50.2000">
    <property type="entry name" value="Glycogen Phosphorylase B"/>
    <property type="match status" value="2"/>
</dbReference>